<feature type="domain" description="NAF" evidence="12">
    <location>
        <begin position="1"/>
        <end position="20"/>
    </location>
</feature>
<evidence type="ECO:0000313" key="13">
    <source>
        <dbReference type="EMBL" id="KAK7821496.1"/>
    </source>
</evidence>
<evidence type="ECO:0000256" key="2">
    <source>
        <dbReference type="ARBA" id="ARBA00006234"/>
    </source>
</evidence>
<dbReference type="AlphaFoldDB" id="A0AAW0J5D0"/>
<gene>
    <name evidence="13" type="primary">CIPK24_1</name>
    <name evidence="13" type="ORF">CFP56_037653</name>
</gene>
<evidence type="ECO:0000256" key="10">
    <source>
        <dbReference type="ARBA" id="ARBA00047899"/>
    </source>
</evidence>
<comment type="caution">
    <text evidence="13">The sequence shown here is derived from an EMBL/GenBank/DDBJ whole genome shotgun (WGS) entry which is preliminary data.</text>
</comment>
<keyword evidence="9" id="KW-0464">Manganese</keyword>
<evidence type="ECO:0000256" key="4">
    <source>
        <dbReference type="ARBA" id="ARBA00022527"/>
    </source>
</evidence>
<evidence type="ECO:0000256" key="11">
    <source>
        <dbReference type="ARBA" id="ARBA00048679"/>
    </source>
</evidence>
<dbReference type="PROSITE" id="PS50816">
    <property type="entry name" value="NAF"/>
    <property type="match status" value="1"/>
</dbReference>
<evidence type="ECO:0000256" key="6">
    <source>
        <dbReference type="ARBA" id="ARBA00022741"/>
    </source>
</evidence>
<comment type="cofactor">
    <cofactor evidence="1">
        <name>Mn(2+)</name>
        <dbReference type="ChEBI" id="CHEBI:29035"/>
    </cofactor>
</comment>
<comment type="catalytic activity">
    <reaction evidence="11">
        <text>L-seryl-[protein] + ATP = O-phospho-L-seryl-[protein] + ADP + H(+)</text>
        <dbReference type="Rhea" id="RHEA:17989"/>
        <dbReference type="Rhea" id="RHEA-COMP:9863"/>
        <dbReference type="Rhea" id="RHEA-COMP:11604"/>
        <dbReference type="ChEBI" id="CHEBI:15378"/>
        <dbReference type="ChEBI" id="CHEBI:29999"/>
        <dbReference type="ChEBI" id="CHEBI:30616"/>
        <dbReference type="ChEBI" id="CHEBI:83421"/>
        <dbReference type="ChEBI" id="CHEBI:456216"/>
        <dbReference type="EC" id="2.7.11.1"/>
    </reaction>
</comment>
<evidence type="ECO:0000256" key="8">
    <source>
        <dbReference type="ARBA" id="ARBA00022840"/>
    </source>
</evidence>
<evidence type="ECO:0000256" key="9">
    <source>
        <dbReference type="ARBA" id="ARBA00023211"/>
    </source>
</evidence>
<evidence type="ECO:0000256" key="3">
    <source>
        <dbReference type="ARBA" id="ARBA00012513"/>
    </source>
</evidence>
<comment type="similarity">
    <text evidence="2">Belongs to the protein kinase superfamily. CAMK Ser/Thr protein kinase family. SNF1 subfamily.</text>
</comment>
<dbReference type="EMBL" id="PKMF04000701">
    <property type="protein sequence ID" value="KAK7821496.1"/>
    <property type="molecule type" value="Genomic_DNA"/>
</dbReference>
<dbReference type="Pfam" id="PF03822">
    <property type="entry name" value="NAF"/>
    <property type="match status" value="1"/>
</dbReference>
<protein>
    <recommendedName>
        <fullName evidence="3">non-specific serine/threonine protein kinase</fullName>
        <ecNumber evidence="3">2.7.11.1</ecNumber>
    </recommendedName>
</protein>
<dbReference type="CDD" id="cd12195">
    <property type="entry name" value="CIPK_C"/>
    <property type="match status" value="1"/>
</dbReference>
<keyword evidence="4" id="KW-0723">Serine/threonine-protein kinase</keyword>
<keyword evidence="6" id="KW-0547">Nucleotide-binding</keyword>
<keyword evidence="14" id="KW-1185">Reference proteome</keyword>
<comment type="catalytic activity">
    <reaction evidence="10">
        <text>L-threonyl-[protein] + ATP = O-phospho-L-threonyl-[protein] + ADP + H(+)</text>
        <dbReference type="Rhea" id="RHEA:46608"/>
        <dbReference type="Rhea" id="RHEA-COMP:11060"/>
        <dbReference type="Rhea" id="RHEA-COMP:11605"/>
        <dbReference type="ChEBI" id="CHEBI:15378"/>
        <dbReference type="ChEBI" id="CHEBI:30013"/>
        <dbReference type="ChEBI" id="CHEBI:30616"/>
        <dbReference type="ChEBI" id="CHEBI:61977"/>
        <dbReference type="ChEBI" id="CHEBI:456216"/>
        <dbReference type="EC" id="2.7.11.1"/>
    </reaction>
</comment>
<dbReference type="EC" id="2.7.11.1" evidence="3"/>
<evidence type="ECO:0000259" key="12">
    <source>
        <dbReference type="PROSITE" id="PS50816"/>
    </source>
</evidence>
<evidence type="ECO:0000256" key="1">
    <source>
        <dbReference type="ARBA" id="ARBA00001936"/>
    </source>
</evidence>
<proteinExistence type="inferred from homology"/>
<dbReference type="GO" id="GO:0005524">
    <property type="term" value="F:ATP binding"/>
    <property type="evidence" value="ECO:0007669"/>
    <property type="project" value="UniProtKB-KW"/>
</dbReference>
<dbReference type="FunFam" id="3.30.310.80:FF:000005">
    <property type="entry name" value="Non-specific serine/threonine protein kinase"/>
    <property type="match status" value="1"/>
</dbReference>
<keyword evidence="5" id="KW-0808">Transferase</keyword>
<organism evidence="13 14">
    <name type="scientific">Quercus suber</name>
    <name type="common">Cork oak</name>
    <dbReference type="NCBI Taxonomy" id="58331"/>
    <lineage>
        <taxon>Eukaryota</taxon>
        <taxon>Viridiplantae</taxon>
        <taxon>Streptophyta</taxon>
        <taxon>Embryophyta</taxon>
        <taxon>Tracheophyta</taxon>
        <taxon>Spermatophyta</taxon>
        <taxon>Magnoliopsida</taxon>
        <taxon>eudicotyledons</taxon>
        <taxon>Gunneridae</taxon>
        <taxon>Pentapetalae</taxon>
        <taxon>rosids</taxon>
        <taxon>fabids</taxon>
        <taxon>Fagales</taxon>
        <taxon>Fagaceae</taxon>
        <taxon>Quercus</taxon>
    </lineage>
</organism>
<evidence type="ECO:0000256" key="7">
    <source>
        <dbReference type="ARBA" id="ARBA00022777"/>
    </source>
</evidence>
<dbReference type="InterPro" id="IPR018451">
    <property type="entry name" value="NAF/FISL_domain"/>
</dbReference>
<evidence type="ECO:0000256" key="5">
    <source>
        <dbReference type="ARBA" id="ARBA00022679"/>
    </source>
</evidence>
<dbReference type="Gene3D" id="3.30.310.80">
    <property type="entry name" value="Kinase associated domain 1, KA1"/>
    <property type="match status" value="1"/>
</dbReference>
<dbReference type="Proteomes" id="UP000237347">
    <property type="component" value="Unassembled WGS sequence"/>
</dbReference>
<reference evidence="13 14" key="1">
    <citation type="journal article" date="2018" name="Sci. Data">
        <title>The draft genome sequence of cork oak.</title>
        <authorList>
            <person name="Ramos A.M."/>
            <person name="Usie A."/>
            <person name="Barbosa P."/>
            <person name="Barros P.M."/>
            <person name="Capote T."/>
            <person name="Chaves I."/>
            <person name="Simoes F."/>
            <person name="Abreu I."/>
            <person name="Carrasquinho I."/>
            <person name="Faro C."/>
            <person name="Guimaraes J.B."/>
            <person name="Mendonca D."/>
            <person name="Nobrega F."/>
            <person name="Rodrigues L."/>
            <person name="Saibo N.J.M."/>
            <person name="Varela M.C."/>
            <person name="Egas C."/>
            <person name="Matos J."/>
            <person name="Miguel C.M."/>
            <person name="Oliveira M.M."/>
            <person name="Ricardo C.P."/>
            <person name="Goncalves S."/>
        </authorList>
    </citation>
    <scope>NUCLEOTIDE SEQUENCE [LARGE SCALE GENOMIC DNA]</scope>
    <source>
        <strain evidence="14">cv. HL8</strain>
    </source>
</reference>
<dbReference type="GO" id="GO:0004674">
    <property type="term" value="F:protein serine/threonine kinase activity"/>
    <property type="evidence" value="ECO:0007669"/>
    <property type="project" value="UniProtKB-KW"/>
</dbReference>
<name>A0AAW0J5D0_QUESU</name>
<dbReference type="GO" id="GO:0007165">
    <property type="term" value="P:signal transduction"/>
    <property type="evidence" value="ECO:0007669"/>
    <property type="project" value="InterPro"/>
</dbReference>
<dbReference type="InterPro" id="IPR004041">
    <property type="entry name" value="NAF_dom"/>
</dbReference>
<keyword evidence="8" id="KW-0067">ATP-binding</keyword>
<sequence length="147" mass="16769">MNAFEMITLSQGLNLSALFDRGQFMWCGILEVPLFQNFLVLWQDYVKRQTRFVSRKPANVIISTMEAVAGSMSLKVHRRDYKIRLEGISANKAGQFAVVLEVFEVAPSLFMVDARKAAGDTLEYHKFYKNFCAKLDNIIWKPSEGHG</sequence>
<evidence type="ECO:0000313" key="14">
    <source>
        <dbReference type="Proteomes" id="UP000237347"/>
    </source>
</evidence>
<accession>A0AAW0J5D0</accession>
<keyword evidence="7 13" id="KW-0418">Kinase</keyword>